<gene>
    <name evidence="2" type="ORF">J4732_14725</name>
</gene>
<dbReference type="EMBL" id="JAGETR010000093">
    <property type="protein sequence ID" value="MBO2007037.1"/>
    <property type="molecule type" value="Genomic_DNA"/>
</dbReference>
<evidence type="ECO:0000313" key="2">
    <source>
        <dbReference type="EMBL" id="MBO2007037.1"/>
    </source>
</evidence>
<accession>A0A939NQ44</accession>
<evidence type="ECO:0000256" key="1">
    <source>
        <dbReference type="SAM" id="MobiDB-lite"/>
    </source>
</evidence>
<protein>
    <submittedName>
        <fullName evidence="2">Uncharacterized protein</fullName>
    </submittedName>
</protein>
<organism evidence="2">
    <name type="scientific">Serratia marcescens</name>
    <dbReference type="NCBI Taxonomy" id="615"/>
    <lineage>
        <taxon>Bacteria</taxon>
        <taxon>Pseudomonadati</taxon>
        <taxon>Pseudomonadota</taxon>
        <taxon>Gammaproteobacteria</taxon>
        <taxon>Enterobacterales</taxon>
        <taxon>Yersiniaceae</taxon>
        <taxon>Serratia</taxon>
    </lineage>
</organism>
<sequence length="112" mass="12176">MTLSAGTLEPGPQYRRRRRPRGRRRRRKPRPGLIPAGGGCSNRQTPPCQLSPGIAPVAFHRSSRNDAPLRQPLRLRACRCGNASPADHKAVSAPIGFLAAVIRWPGQAGAIR</sequence>
<reference evidence="2" key="1">
    <citation type="submission" date="2021-03" db="EMBL/GenBank/DDBJ databases">
        <title>Molecular epidemiology and mechanisms of colistin and carbapenem resistance in Enterobacteriaceae from clinical isolates, the environment and porcine samples in Pretoria, South Africa.</title>
        <authorList>
            <person name="Bogoshi D."/>
            <person name="Mbelle N.M."/>
            <person name="Naidoo V."/>
            <person name="Osei Sekyere J."/>
        </authorList>
    </citation>
    <scope>NUCLEOTIDE SEQUENCE</scope>
    <source>
        <strain evidence="2">C080</strain>
    </source>
</reference>
<proteinExistence type="predicted"/>
<name>A0A939NQ44_SERMA</name>
<comment type="caution">
    <text evidence="2">The sequence shown here is derived from an EMBL/GenBank/DDBJ whole genome shotgun (WGS) entry which is preliminary data.</text>
</comment>
<feature type="region of interest" description="Disordered" evidence="1">
    <location>
        <begin position="1"/>
        <end position="48"/>
    </location>
</feature>
<feature type="compositionally biased region" description="Basic residues" evidence="1">
    <location>
        <begin position="14"/>
        <end position="30"/>
    </location>
</feature>
<dbReference type="AlphaFoldDB" id="A0A939NQ44"/>